<organism evidence="1 2">
    <name type="scientific">Nonomuraea muscovyensis</name>
    <dbReference type="NCBI Taxonomy" id="1124761"/>
    <lineage>
        <taxon>Bacteria</taxon>
        <taxon>Bacillati</taxon>
        <taxon>Actinomycetota</taxon>
        <taxon>Actinomycetes</taxon>
        <taxon>Streptosporangiales</taxon>
        <taxon>Streptosporangiaceae</taxon>
        <taxon>Nonomuraea</taxon>
    </lineage>
</organism>
<dbReference type="EMBL" id="JACHJB010000002">
    <property type="protein sequence ID" value="MBB6348320.1"/>
    <property type="molecule type" value="Genomic_DNA"/>
</dbReference>
<sequence length="69" mass="7184">MADEAQIRAHPSGTTFVITYGGTAEVTDPSGRTVARHPGTASAAYTADGELLLLTTAGKLRRLPGQMAR</sequence>
<comment type="caution">
    <text evidence="1">The sequence shown here is derived from an EMBL/GenBank/DDBJ whole genome shotgun (WGS) entry which is preliminary data.</text>
</comment>
<dbReference type="AlphaFoldDB" id="A0A7X0F0Y4"/>
<protein>
    <submittedName>
        <fullName evidence="1">Uncharacterized protein</fullName>
    </submittedName>
</protein>
<evidence type="ECO:0000313" key="1">
    <source>
        <dbReference type="EMBL" id="MBB6348320.1"/>
    </source>
</evidence>
<dbReference type="Proteomes" id="UP000583800">
    <property type="component" value="Unassembled WGS sequence"/>
</dbReference>
<proteinExistence type="predicted"/>
<dbReference type="RefSeq" id="WP_185086104.1">
    <property type="nucleotide sequence ID" value="NZ_JACHJB010000002.1"/>
</dbReference>
<reference evidence="1 2" key="1">
    <citation type="submission" date="2020-08" db="EMBL/GenBank/DDBJ databases">
        <title>Sequencing the genomes of 1000 actinobacteria strains.</title>
        <authorList>
            <person name="Klenk H.-P."/>
        </authorList>
    </citation>
    <scope>NUCLEOTIDE SEQUENCE [LARGE SCALE GENOMIC DNA]</scope>
    <source>
        <strain evidence="1 2">DSM 45913</strain>
    </source>
</reference>
<evidence type="ECO:0000313" key="2">
    <source>
        <dbReference type="Proteomes" id="UP000583800"/>
    </source>
</evidence>
<gene>
    <name evidence="1" type="ORF">FHU36_004865</name>
</gene>
<keyword evidence="2" id="KW-1185">Reference proteome</keyword>
<name>A0A7X0F0Y4_9ACTN</name>
<accession>A0A7X0F0Y4</accession>